<dbReference type="PANTHER" id="PTHR34819">
    <property type="entry name" value="LARGE CYSTEINE-RICH PERIPLASMIC PROTEIN OMCB"/>
    <property type="match status" value="1"/>
</dbReference>
<dbReference type="InterPro" id="IPR013783">
    <property type="entry name" value="Ig-like_fold"/>
</dbReference>
<accession>A0A3S3AFN7</accession>
<dbReference type="Pfam" id="PF24346">
    <property type="entry name" value="DUF7507"/>
    <property type="match status" value="3"/>
</dbReference>
<evidence type="ECO:0000256" key="2">
    <source>
        <dbReference type="SAM" id="Phobius"/>
    </source>
</evidence>
<dbReference type="InterPro" id="IPR011047">
    <property type="entry name" value="Quinoprotein_ADH-like_sf"/>
</dbReference>
<feature type="region of interest" description="Disordered" evidence="1">
    <location>
        <begin position="895"/>
        <end position="974"/>
    </location>
</feature>
<dbReference type="Pfam" id="PF20674">
    <property type="entry name" value="SpaA_3"/>
    <property type="match status" value="1"/>
</dbReference>
<evidence type="ECO:0000259" key="4">
    <source>
        <dbReference type="Pfam" id="PF24346"/>
    </source>
</evidence>
<feature type="domain" description="DUF7507" evidence="4">
    <location>
        <begin position="422"/>
        <end position="531"/>
    </location>
</feature>
<feature type="compositionally biased region" description="Gly residues" evidence="1">
    <location>
        <begin position="908"/>
        <end position="926"/>
    </location>
</feature>
<organism evidence="5 6">
    <name type="scientific">Prescottella agglutinans</name>
    <dbReference type="NCBI Taxonomy" id="1644129"/>
    <lineage>
        <taxon>Bacteria</taxon>
        <taxon>Bacillati</taxon>
        <taxon>Actinomycetota</taxon>
        <taxon>Actinomycetes</taxon>
        <taxon>Mycobacteriales</taxon>
        <taxon>Nocardiaceae</taxon>
        <taxon>Prescottella</taxon>
    </lineage>
</organism>
<proteinExistence type="predicted"/>
<dbReference type="OrthoDB" id="3225333at2"/>
<dbReference type="SUPFAM" id="SSF50998">
    <property type="entry name" value="Quinoprotein alcohol dehydrogenase-like"/>
    <property type="match status" value="1"/>
</dbReference>
<feature type="compositionally biased region" description="Gly residues" evidence="1">
    <location>
        <begin position="946"/>
        <end position="955"/>
    </location>
</feature>
<dbReference type="InterPro" id="IPR047589">
    <property type="entry name" value="DUF11_rpt"/>
</dbReference>
<dbReference type="NCBIfam" id="TIGR01451">
    <property type="entry name" value="B_ant_repeat"/>
    <property type="match status" value="2"/>
</dbReference>
<evidence type="ECO:0000259" key="3">
    <source>
        <dbReference type="Pfam" id="PF20674"/>
    </source>
</evidence>
<feature type="domain" description="SpaA-like prealbumin fold" evidence="3">
    <location>
        <begin position="304"/>
        <end position="419"/>
    </location>
</feature>
<keyword evidence="2" id="KW-1133">Transmembrane helix</keyword>
<keyword evidence="2" id="KW-0472">Membrane</keyword>
<feature type="domain" description="DUF7507" evidence="4">
    <location>
        <begin position="663"/>
        <end position="764"/>
    </location>
</feature>
<dbReference type="AlphaFoldDB" id="A0A3S3AFN7"/>
<keyword evidence="2" id="KW-0812">Transmembrane</keyword>
<feature type="region of interest" description="Disordered" evidence="1">
    <location>
        <begin position="633"/>
        <end position="662"/>
    </location>
</feature>
<dbReference type="InterPro" id="IPR051172">
    <property type="entry name" value="Chlamydia_OmcB"/>
</dbReference>
<dbReference type="Gene3D" id="2.60.40.10">
    <property type="entry name" value="Immunoglobulins"/>
    <property type="match status" value="2"/>
</dbReference>
<feature type="transmembrane region" description="Helical" evidence="2">
    <location>
        <begin position="985"/>
        <end position="1006"/>
    </location>
</feature>
<sequence>MSRVGVIVQVIHRSLPDPAGRPSEGPQIMGRLGGALHKGVIRTVVMAMLAGVATVSTATVGAGTAAATGNLNCGVLYSVTDKAGKAKEIDPATGSTKDAFELMSSDKDHNQLGIGPGGKYAIYTANNATIYKYDAASGKTSNGVKKPDGYAATHGAVNPADGLYYFGGASGSGFKFGVYDPATDKTTGTVITVNVDKKPGDNGDLAFDAKGNMYIVSASESKGVVYSVPGPMPKSGTPQLTGTAVTKVTEAFNASNSIAFGPNGFLYVGSRDHLYRVDPSTGERVAELTKSNMTDMGSCVDPNTIELHKTLPDGRVGKDDQFGLEITGGGLTAGNTATTSGDKSGLQEVLAGPVLALAGNTYTIKETAMNGADLSNYTVSWECVDAKTKEKTSGTGTTGTVAIPNGQSGKSVSCTFTNAAKKPGLELTKSVSPSDEDHFKVGQEVTYKFVMKNTGAVPLTGVTPVEKKFSGFGKEMSPFNCPDKDKTLNPGDTAECTATYTILQGDINLGAPIDNTAIATGKDPGGRPVESKESTATIKGRTATSGITLEKTAEPKSGVKVGDTVTYTFAIKNTGEQTLTDVKVNDEQFSGSGELSDIKCEDEAKSLDPGKSVSCTATYVFTDKDMNAGSVENTATATGIPPSKTPIESDPSKVTVTGDPESGLTLEKTAEPSENVKVGDTVTYNFAITNTGDQTLKDVTVKEGDFTGTGDLSDITCPDTSLDPGESVTCTATYTFTDEDVKAGQVDNVATATGTSPSDKPVDSNESDATVTAGEQPGGTGSLGTGSLGSLGAGSLAAGSLAAGSLAAGSLGAGSLDAGSLAAGSLGAGSLDAGSVDAGSLDAGSLGAGSLDAGSLDAGSLGAGSLDAGSLDAGSLAAGSLGAGSLAAGSLAAGSLADGSKENSGSAGSTGSGTPGGSNTPGGGTETGNPGTPGNPGNPGTPADSGNGGNGGKSGDQGTTGNSDTETGALIDSGLGADSEGGMNAGLVAGGLVLLVAAGGVLYFALRRRNQGSE</sequence>
<dbReference type="Proteomes" id="UP000286208">
    <property type="component" value="Unassembled WGS sequence"/>
</dbReference>
<evidence type="ECO:0008006" key="7">
    <source>
        <dbReference type="Google" id="ProtNLM"/>
    </source>
</evidence>
<evidence type="ECO:0000256" key="1">
    <source>
        <dbReference type="SAM" id="MobiDB-lite"/>
    </source>
</evidence>
<gene>
    <name evidence="5" type="ORF">EGT67_12735</name>
</gene>
<dbReference type="GO" id="GO:0005975">
    <property type="term" value="P:carbohydrate metabolic process"/>
    <property type="evidence" value="ECO:0007669"/>
    <property type="project" value="UniProtKB-ARBA"/>
</dbReference>
<protein>
    <recommendedName>
        <fullName evidence="7">DUF11 domain-containing protein</fullName>
    </recommendedName>
</protein>
<feature type="domain" description="DUF7507" evidence="4">
    <location>
        <begin position="546"/>
        <end position="649"/>
    </location>
</feature>
<dbReference type="InterPro" id="IPR048834">
    <property type="entry name" value="SpaA_pre-album"/>
</dbReference>
<name>A0A3S3AFN7_9NOCA</name>
<feature type="region of interest" description="Disordered" evidence="1">
    <location>
        <begin position="750"/>
        <end position="786"/>
    </location>
</feature>
<feature type="compositionally biased region" description="Low complexity" evidence="1">
    <location>
        <begin position="895"/>
        <end position="907"/>
    </location>
</feature>
<evidence type="ECO:0000313" key="5">
    <source>
        <dbReference type="EMBL" id="RVW09024.1"/>
    </source>
</evidence>
<keyword evidence="6" id="KW-1185">Reference proteome</keyword>
<evidence type="ECO:0000313" key="6">
    <source>
        <dbReference type="Proteomes" id="UP000286208"/>
    </source>
</evidence>
<dbReference type="PANTHER" id="PTHR34819:SF3">
    <property type="entry name" value="CELL SURFACE PROTEIN"/>
    <property type="match status" value="1"/>
</dbReference>
<feature type="compositionally biased region" description="Gly residues" evidence="1">
    <location>
        <begin position="776"/>
        <end position="786"/>
    </location>
</feature>
<comment type="caution">
    <text evidence="5">The sequence shown here is derived from an EMBL/GenBank/DDBJ whole genome shotgun (WGS) entry which is preliminary data.</text>
</comment>
<dbReference type="EMBL" id="RKLP01000006">
    <property type="protein sequence ID" value="RVW09024.1"/>
    <property type="molecule type" value="Genomic_DNA"/>
</dbReference>
<dbReference type="InterPro" id="IPR055354">
    <property type="entry name" value="DUF7507"/>
</dbReference>
<reference evidence="5 6" key="1">
    <citation type="submission" date="2018-11" db="EMBL/GenBank/DDBJ databases">
        <title>Rhodococcus spongicola sp. nov. and Rhodococcus xishaensis sp. nov. from marine sponges.</title>
        <authorList>
            <person name="Li L."/>
            <person name="Lin H.W."/>
        </authorList>
    </citation>
    <scope>NUCLEOTIDE SEQUENCE [LARGE SCALE GENOMIC DNA]</scope>
    <source>
        <strain evidence="5 6">CCTCC AB2014297</strain>
    </source>
</reference>